<comment type="similarity">
    <text evidence="10 11">Belongs to the glycosyl hydrolase 24 family.</text>
</comment>
<evidence type="ECO:0000256" key="5">
    <source>
        <dbReference type="ARBA" id="ARBA00022801"/>
    </source>
</evidence>
<evidence type="ECO:0000256" key="1">
    <source>
        <dbReference type="ARBA" id="ARBA00000632"/>
    </source>
</evidence>
<evidence type="ECO:0000256" key="4">
    <source>
        <dbReference type="ARBA" id="ARBA00022638"/>
    </source>
</evidence>
<dbReference type="Pfam" id="PF00959">
    <property type="entry name" value="Phage_lysozyme"/>
    <property type="match status" value="1"/>
</dbReference>
<dbReference type="PANTHER" id="PTHR38107">
    <property type="match status" value="1"/>
</dbReference>
<comment type="catalytic activity">
    <reaction evidence="1 10 11">
        <text>Hydrolysis of (1-&gt;4)-beta-linkages between N-acetylmuramic acid and N-acetyl-D-glucosamine residues in a peptidoglycan and between N-acetyl-D-glucosamine residues in chitodextrins.</text>
        <dbReference type="EC" id="3.2.1.17"/>
    </reaction>
</comment>
<dbReference type="InterPro" id="IPR023347">
    <property type="entry name" value="Lysozyme_dom_sf"/>
</dbReference>
<evidence type="ECO:0000256" key="8">
    <source>
        <dbReference type="ARBA" id="ARBA00023200"/>
    </source>
</evidence>
<dbReference type="GO" id="GO:0030430">
    <property type="term" value="C:host cell cytoplasm"/>
    <property type="evidence" value="ECO:0007669"/>
    <property type="project" value="UniProtKB-SubCell"/>
</dbReference>
<dbReference type="CDD" id="cd00737">
    <property type="entry name" value="lyz_endolysin_autolysin"/>
    <property type="match status" value="1"/>
</dbReference>
<dbReference type="InterPro" id="IPR002196">
    <property type="entry name" value="Glyco_hydro_24"/>
</dbReference>
<organism evidence="13">
    <name type="scientific">uncultured Caudovirales phage</name>
    <dbReference type="NCBI Taxonomy" id="2100421"/>
    <lineage>
        <taxon>Viruses</taxon>
        <taxon>Duplodnaviria</taxon>
        <taxon>Heunggongvirae</taxon>
        <taxon>Uroviricota</taxon>
        <taxon>Caudoviricetes</taxon>
        <taxon>Peduoviridae</taxon>
        <taxon>Maltschvirus</taxon>
        <taxon>Maltschvirus maltsch</taxon>
    </lineage>
</organism>
<evidence type="ECO:0000256" key="7">
    <source>
        <dbReference type="ARBA" id="ARBA00023142"/>
    </source>
</evidence>
<dbReference type="InterPro" id="IPR023346">
    <property type="entry name" value="Lysozyme-like_dom_sf"/>
</dbReference>
<feature type="active site" description="Proton donor/acceptor" evidence="10">
    <location>
        <position position="48"/>
    </location>
</feature>
<keyword evidence="5 10" id="KW-0378">Hydrolase</keyword>
<dbReference type="InterPro" id="IPR034690">
    <property type="entry name" value="Endolysin_T4_type"/>
</dbReference>
<gene>
    <name evidence="12" type="ORF">UFOVP675_1</name>
    <name evidence="13" type="ORF">UFOVP747_29</name>
</gene>
<keyword evidence="8 10" id="KW-1035">Host cytoplasm</keyword>
<keyword evidence="3 10" id="KW-1188">Viral release from host cell</keyword>
<dbReference type="HAMAP" id="MF_04110">
    <property type="entry name" value="ENDOLYSIN_T4"/>
    <property type="match status" value="1"/>
</dbReference>
<evidence type="ECO:0000256" key="3">
    <source>
        <dbReference type="ARBA" id="ARBA00022612"/>
    </source>
</evidence>
<proteinExistence type="inferred from homology"/>
<protein>
    <recommendedName>
        <fullName evidence="10">Endolysin</fullName>
        <ecNumber evidence="10">3.2.1.17</ecNumber>
    </recommendedName>
    <alternativeName>
        <fullName evidence="10">Lysis protein</fullName>
    </alternativeName>
    <alternativeName>
        <fullName evidence="10">Lysozyme</fullName>
    </alternativeName>
    <alternativeName>
        <fullName evidence="10">Muramidase</fullName>
    </alternativeName>
</protein>
<comment type="function">
    <text evidence="10">Endolysin with lysozyme activity that degrades host peptidoglycans and participates with the holin and spanin proteins in the sequential events which lead to the programmed host cell lysis releasing the mature viral particles. Once the holin has permeabilized the host cell membrane, the endolysin can reach the periplasm and break down the peptidoglycan layer.</text>
</comment>
<keyword evidence="4 10" id="KW-0081">Bacteriolytic enzyme</keyword>
<keyword evidence="2 10" id="KW-0929">Antimicrobial</keyword>
<dbReference type="GO" id="GO:0042742">
    <property type="term" value="P:defense response to bacterium"/>
    <property type="evidence" value="ECO:0007669"/>
    <property type="project" value="UniProtKB-KW"/>
</dbReference>
<dbReference type="Gene3D" id="1.10.530.40">
    <property type="match status" value="1"/>
</dbReference>
<dbReference type="EMBL" id="LR796648">
    <property type="protein sequence ID" value="CAB4156973.1"/>
    <property type="molecule type" value="Genomic_DNA"/>
</dbReference>
<sequence>MTWFGSLFRRRANAAPVVVADKPGGAVHPEAIALIKRFEGFRTDAYLCPAGVWTIGYGTTRWPDGRAVMPGQAISEPDAAKLAADQIADFARQVDALVKVPVNARERGALVSLAYNIGMGAFRDSTLLRLLNEGKKADAAAQFLRWNRGGGQILGGLVARREAERALFLKS</sequence>
<evidence type="ECO:0000256" key="6">
    <source>
        <dbReference type="ARBA" id="ARBA00022852"/>
    </source>
</evidence>
<dbReference type="PANTHER" id="PTHR38107:SF3">
    <property type="entry name" value="LYSOZYME RRRD-RELATED"/>
    <property type="match status" value="1"/>
</dbReference>
<comment type="subcellular location">
    <subcellularLocation>
        <location evidence="10">Host cytoplasm</location>
    </subcellularLocation>
    <text evidence="10">The endolysin is cytoplasmic, but can reach the periplasmic space with the help of the holins which disrupt the host cell membrane.</text>
</comment>
<name>A0A6J7X3M7_9CAUD</name>
<dbReference type="EC" id="3.2.1.17" evidence="10"/>
<dbReference type="GO" id="GO:0044659">
    <property type="term" value="P:viral release from host cell by cytolysis"/>
    <property type="evidence" value="ECO:0007669"/>
    <property type="project" value="UniProtKB-UniRule"/>
</dbReference>
<dbReference type="SUPFAM" id="SSF53955">
    <property type="entry name" value="Lysozyme-like"/>
    <property type="match status" value="1"/>
</dbReference>
<keyword evidence="6 10" id="KW-0204">Cytolysis</keyword>
<dbReference type="InterPro" id="IPR051018">
    <property type="entry name" value="Bacteriophage_GH24"/>
</dbReference>
<dbReference type="InterPro" id="IPR033907">
    <property type="entry name" value="Endolysin_autolysin"/>
</dbReference>
<evidence type="ECO:0000256" key="11">
    <source>
        <dbReference type="RuleBase" id="RU003788"/>
    </source>
</evidence>
<evidence type="ECO:0000313" key="13">
    <source>
        <dbReference type="EMBL" id="CAB5225438.1"/>
    </source>
</evidence>
<dbReference type="EMBL" id="LR798343">
    <property type="protein sequence ID" value="CAB5225438.1"/>
    <property type="molecule type" value="Genomic_DNA"/>
</dbReference>
<keyword evidence="9 10" id="KW-0326">Glycosidase</keyword>
<feature type="active site" description="Proton donor/acceptor" evidence="10">
    <location>
        <position position="39"/>
    </location>
</feature>
<dbReference type="GO" id="GO:0009253">
    <property type="term" value="P:peptidoglycan catabolic process"/>
    <property type="evidence" value="ECO:0007669"/>
    <property type="project" value="UniProtKB-UniRule"/>
</dbReference>
<evidence type="ECO:0000256" key="2">
    <source>
        <dbReference type="ARBA" id="ARBA00022529"/>
    </source>
</evidence>
<dbReference type="GO" id="GO:0016998">
    <property type="term" value="P:cell wall macromolecule catabolic process"/>
    <property type="evidence" value="ECO:0007669"/>
    <property type="project" value="InterPro"/>
</dbReference>
<keyword evidence="7 10" id="KW-0578">Host cell lysis by virus</keyword>
<evidence type="ECO:0000313" key="12">
    <source>
        <dbReference type="EMBL" id="CAB4156973.1"/>
    </source>
</evidence>
<accession>A0A6J7X3M7</accession>
<dbReference type="GO" id="GO:0003796">
    <property type="term" value="F:lysozyme activity"/>
    <property type="evidence" value="ECO:0007669"/>
    <property type="project" value="UniProtKB-UniRule"/>
</dbReference>
<reference evidence="13" key="1">
    <citation type="submission" date="2020-05" db="EMBL/GenBank/DDBJ databases">
        <authorList>
            <person name="Chiriac C."/>
            <person name="Salcher M."/>
            <person name="Ghai R."/>
            <person name="Kavagutti S V."/>
        </authorList>
    </citation>
    <scope>NUCLEOTIDE SEQUENCE</scope>
</reference>
<evidence type="ECO:0000256" key="10">
    <source>
        <dbReference type="HAMAP-Rule" id="MF_04110"/>
    </source>
</evidence>
<evidence type="ECO:0000256" key="9">
    <source>
        <dbReference type="ARBA" id="ARBA00023295"/>
    </source>
</evidence>